<evidence type="ECO:0000313" key="1">
    <source>
        <dbReference type="EMBL" id="DAF48601.1"/>
    </source>
</evidence>
<proteinExistence type="predicted"/>
<dbReference type="EMBL" id="BK032570">
    <property type="protein sequence ID" value="DAF48601.1"/>
    <property type="molecule type" value="Genomic_DNA"/>
</dbReference>
<organism evidence="1">
    <name type="scientific">Siphoviridae sp. ctqBc4</name>
    <dbReference type="NCBI Taxonomy" id="2827945"/>
    <lineage>
        <taxon>Viruses</taxon>
        <taxon>Duplodnaviria</taxon>
        <taxon>Heunggongvirae</taxon>
        <taxon>Uroviricota</taxon>
        <taxon>Caudoviricetes</taxon>
    </lineage>
</organism>
<sequence length="122" mass="13375">MTPAAAIQSFLGSFGIPAYASTSVPHDAAYPYLTYDLVDGQLYDGDVSMTANLWYRTESEREPNAKAAEIRRALGGGFTSLPCDGGSVLICCGSPWCQSIEETGDDKVKRRYLNFTLQFIYL</sequence>
<protein>
    <recommendedName>
        <fullName evidence="2">Tail terminator</fullName>
    </recommendedName>
</protein>
<evidence type="ECO:0008006" key="2">
    <source>
        <dbReference type="Google" id="ProtNLM"/>
    </source>
</evidence>
<reference evidence="1" key="1">
    <citation type="journal article" date="2021" name="Proc. Natl. Acad. Sci. U.S.A.">
        <title>A Catalog of Tens of Thousands of Viruses from Human Metagenomes Reveals Hidden Associations with Chronic Diseases.</title>
        <authorList>
            <person name="Tisza M.J."/>
            <person name="Buck C.B."/>
        </authorList>
    </citation>
    <scope>NUCLEOTIDE SEQUENCE</scope>
    <source>
        <strain evidence="1">CtqBc4</strain>
    </source>
</reference>
<name>A0A8S5SCD1_9CAUD</name>
<accession>A0A8S5SCD1</accession>